<keyword evidence="3" id="KW-1185">Reference proteome</keyword>
<evidence type="ECO:0000313" key="3">
    <source>
        <dbReference type="Proteomes" id="UP000076761"/>
    </source>
</evidence>
<accession>A0A165M6H6</accession>
<proteinExistence type="predicted"/>
<feature type="compositionally biased region" description="Basic and acidic residues" evidence="1">
    <location>
        <begin position="1"/>
        <end position="11"/>
    </location>
</feature>
<sequence length="340" mass="37282">MDRDAEHERRRQNIQRAIPVRSEKPESQHNTSTTHADSNDGSHPVVPRVSASPKCTQPPASTPSSADADKSIVSFQQPVGPSEESSATTVREDNRSLSPLIIPTATRSDDDNRPELTGSYQEMEPKAAEQDDVPKIATEEQSQVFAIETAGDTVLSDSQLANVPETADARPRSIASCDGALQTQPENVEHDAKQFEIWNEIYARAFAQVLAEENAEVDDDYESEEEQPCPPRVVRPATEYSAMDICFQTIDDDMMLDAPVSEEVSGFADTDMSILEDLFELQDTCPMEIEAEAEAEPMSIDSKDGDEDGDVSMMTVEPAAVMEDAVAELCKLLNGCLLFH</sequence>
<feature type="compositionally biased region" description="Polar residues" evidence="1">
    <location>
        <begin position="53"/>
        <end position="65"/>
    </location>
</feature>
<protein>
    <submittedName>
        <fullName evidence="2">Uncharacterized protein</fullName>
    </submittedName>
</protein>
<dbReference type="InParanoid" id="A0A165M6H6"/>
<evidence type="ECO:0000256" key="1">
    <source>
        <dbReference type="SAM" id="MobiDB-lite"/>
    </source>
</evidence>
<dbReference type="Proteomes" id="UP000076761">
    <property type="component" value="Unassembled WGS sequence"/>
</dbReference>
<evidence type="ECO:0000313" key="2">
    <source>
        <dbReference type="EMBL" id="KZT17962.1"/>
    </source>
</evidence>
<feature type="region of interest" description="Disordered" evidence="1">
    <location>
        <begin position="1"/>
        <end position="131"/>
    </location>
</feature>
<dbReference type="EMBL" id="KV425746">
    <property type="protein sequence ID" value="KZT17962.1"/>
    <property type="molecule type" value="Genomic_DNA"/>
</dbReference>
<name>A0A165M6H6_9AGAM</name>
<dbReference type="AlphaFoldDB" id="A0A165M6H6"/>
<feature type="compositionally biased region" description="Polar residues" evidence="1">
    <location>
        <begin position="28"/>
        <end position="41"/>
    </location>
</feature>
<feature type="compositionally biased region" description="Polar residues" evidence="1">
    <location>
        <begin position="73"/>
        <end position="89"/>
    </location>
</feature>
<reference evidence="2 3" key="1">
    <citation type="journal article" date="2016" name="Mol. Biol. Evol.">
        <title>Comparative Genomics of Early-Diverging Mushroom-Forming Fungi Provides Insights into the Origins of Lignocellulose Decay Capabilities.</title>
        <authorList>
            <person name="Nagy L.G."/>
            <person name="Riley R."/>
            <person name="Tritt A."/>
            <person name="Adam C."/>
            <person name="Daum C."/>
            <person name="Floudas D."/>
            <person name="Sun H."/>
            <person name="Yadav J.S."/>
            <person name="Pangilinan J."/>
            <person name="Larsson K.H."/>
            <person name="Matsuura K."/>
            <person name="Barry K."/>
            <person name="Labutti K."/>
            <person name="Kuo R."/>
            <person name="Ohm R.A."/>
            <person name="Bhattacharya S.S."/>
            <person name="Shirouzu T."/>
            <person name="Yoshinaga Y."/>
            <person name="Martin F.M."/>
            <person name="Grigoriev I.V."/>
            <person name="Hibbett D.S."/>
        </authorList>
    </citation>
    <scope>NUCLEOTIDE SEQUENCE [LARGE SCALE GENOMIC DNA]</scope>
    <source>
        <strain evidence="2 3">HHB14362 ss-1</strain>
    </source>
</reference>
<gene>
    <name evidence="2" type="ORF">NEOLEDRAFT_1246636</name>
</gene>
<organism evidence="2 3">
    <name type="scientific">Neolentinus lepideus HHB14362 ss-1</name>
    <dbReference type="NCBI Taxonomy" id="1314782"/>
    <lineage>
        <taxon>Eukaryota</taxon>
        <taxon>Fungi</taxon>
        <taxon>Dikarya</taxon>
        <taxon>Basidiomycota</taxon>
        <taxon>Agaricomycotina</taxon>
        <taxon>Agaricomycetes</taxon>
        <taxon>Gloeophyllales</taxon>
        <taxon>Gloeophyllaceae</taxon>
        <taxon>Neolentinus</taxon>
    </lineage>
</organism>